<dbReference type="GO" id="GO:0003924">
    <property type="term" value="F:GTPase activity"/>
    <property type="evidence" value="ECO:0007669"/>
    <property type="project" value="InterPro"/>
</dbReference>
<organism evidence="3 4">
    <name type="scientific">Candidatus Taylorbacteria bacterium RIFCSPHIGHO2_02_FULL_43_32b</name>
    <dbReference type="NCBI Taxonomy" id="1802306"/>
    <lineage>
        <taxon>Bacteria</taxon>
        <taxon>Candidatus Tayloriibacteriota</taxon>
    </lineage>
</organism>
<dbReference type="Gene3D" id="3.30.70.240">
    <property type="match status" value="1"/>
</dbReference>
<evidence type="ECO:0000313" key="4">
    <source>
        <dbReference type="Proteomes" id="UP000177130"/>
    </source>
</evidence>
<dbReference type="PRINTS" id="PR00315">
    <property type="entry name" value="ELONGATNFCT"/>
</dbReference>
<dbReference type="InterPro" id="IPR027417">
    <property type="entry name" value="P-loop_NTPase"/>
</dbReference>
<dbReference type="CDD" id="cd01891">
    <property type="entry name" value="TypA_BipA"/>
    <property type="match status" value="1"/>
</dbReference>
<dbReference type="Gene3D" id="3.40.50.300">
    <property type="entry name" value="P-loop containing nucleotide triphosphate hydrolases"/>
    <property type="match status" value="1"/>
</dbReference>
<dbReference type="SUPFAM" id="SSF52540">
    <property type="entry name" value="P-loop containing nucleoside triphosphate hydrolases"/>
    <property type="match status" value="1"/>
</dbReference>
<dbReference type="STRING" id="1802306.A3C72_04080"/>
<dbReference type="InterPro" id="IPR009000">
    <property type="entry name" value="Transl_B-barrel_sf"/>
</dbReference>
<dbReference type="Proteomes" id="UP000177130">
    <property type="component" value="Unassembled WGS sequence"/>
</dbReference>
<dbReference type="FunFam" id="3.30.70.240:FF:000002">
    <property type="entry name" value="GTP-binding protein TypA"/>
    <property type="match status" value="1"/>
</dbReference>
<dbReference type="Gene3D" id="2.40.30.10">
    <property type="entry name" value="Translation factors"/>
    <property type="match status" value="1"/>
</dbReference>
<dbReference type="Pfam" id="PF21018">
    <property type="entry name" value="BipA_C"/>
    <property type="match status" value="1"/>
</dbReference>
<accession>A0A1G2MEA8</accession>
<dbReference type="InterPro" id="IPR000640">
    <property type="entry name" value="EFG_V-like"/>
</dbReference>
<keyword evidence="1" id="KW-0342">GTP-binding</keyword>
<comment type="caution">
    <text evidence="3">The sequence shown here is derived from an EMBL/GenBank/DDBJ whole genome shotgun (WGS) entry which is preliminary data.</text>
</comment>
<dbReference type="Gene3D" id="3.30.70.870">
    <property type="entry name" value="Elongation Factor G (Translational Gtpase), domain 3"/>
    <property type="match status" value="1"/>
</dbReference>
<evidence type="ECO:0000256" key="1">
    <source>
        <dbReference type="ARBA" id="ARBA00023134"/>
    </source>
</evidence>
<dbReference type="InterPro" id="IPR048876">
    <property type="entry name" value="BipA_C"/>
</dbReference>
<dbReference type="GO" id="GO:1990904">
    <property type="term" value="C:ribonucleoprotein complex"/>
    <property type="evidence" value="ECO:0007669"/>
    <property type="project" value="TreeGrafter"/>
</dbReference>
<dbReference type="SUPFAM" id="SSF50447">
    <property type="entry name" value="Translation proteins"/>
    <property type="match status" value="1"/>
</dbReference>
<dbReference type="Pfam" id="PF00009">
    <property type="entry name" value="GTP_EFTU"/>
    <property type="match status" value="1"/>
</dbReference>
<dbReference type="EMBL" id="MHRK01000056">
    <property type="protein sequence ID" value="OHA22245.1"/>
    <property type="molecule type" value="Genomic_DNA"/>
</dbReference>
<dbReference type="PANTHER" id="PTHR42908:SF8">
    <property type="entry name" value="TR-TYPE G DOMAIN-CONTAINING PROTEIN"/>
    <property type="match status" value="1"/>
</dbReference>
<dbReference type="CDD" id="cd03691">
    <property type="entry name" value="BipA_TypA_II"/>
    <property type="match status" value="1"/>
</dbReference>
<dbReference type="InterPro" id="IPR047042">
    <property type="entry name" value="BipA_II"/>
</dbReference>
<dbReference type="Pfam" id="PF00679">
    <property type="entry name" value="EFG_C"/>
    <property type="match status" value="1"/>
</dbReference>
<keyword evidence="1" id="KW-0547">Nucleotide-binding</keyword>
<evidence type="ECO:0000313" key="3">
    <source>
        <dbReference type="EMBL" id="OHA22245.1"/>
    </source>
</evidence>
<dbReference type="AlphaFoldDB" id="A0A1G2MEA8"/>
<evidence type="ECO:0000259" key="2">
    <source>
        <dbReference type="PROSITE" id="PS51722"/>
    </source>
</evidence>
<protein>
    <submittedName>
        <fullName evidence="3">GTP-binding protein TypA</fullName>
    </submittedName>
</protein>
<reference evidence="3 4" key="1">
    <citation type="journal article" date="2016" name="Nat. Commun.">
        <title>Thousands of microbial genomes shed light on interconnected biogeochemical processes in an aquifer system.</title>
        <authorList>
            <person name="Anantharaman K."/>
            <person name="Brown C.T."/>
            <person name="Hug L.A."/>
            <person name="Sharon I."/>
            <person name="Castelle C.J."/>
            <person name="Probst A.J."/>
            <person name="Thomas B.C."/>
            <person name="Singh A."/>
            <person name="Wilkins M.J."/>
            <person name="Karaoz U."/>
            <person name="Brodie E.L."/>
            <person name="Williams K.H."/>
            <person name="Hubbard S.S."/>
            <person name="Banfield J.F."/>
        </authorList>
    </citation>
    <scope>NUCLEOTIDE SEQUENCE [LARGE SCALE GENOMIC DNA]</scope>
</reference>
<dbReference type="GO" id="GO:0005829">
    <property type="term" value="C:cytosol"/>
    <property type="evidence" value="ECO:0007669"/>
    <property type="project" value="TreeGrafter"/>
</dbReference>
<dbReference type="SUPFAM" id="SSF54980">
    <property type="entry name" value="EF-G C-terminal domain-like"/>
    <property type="match status" value="2"/>
</dbReference>
<dbReference type="PROSITE" id="PS51722">
    <property type="entry name" value="G_TR_2"/>
    <property type="match status" value="1"/>
</dbReference>
<dbReference type="InterPro" id="IPR000795">
    <property type="entry name" value="T_Tr_GTP-bd_dom"/>
</dbReference>
<dbReference type="Pfam" id="PF03144">
    <property type="entry name" value="GTP_EFTU_D2"/>
    <property type="match status" value="1"/>
</dbReference>
<dbReference type="InterPro" id="IPR047041">
    <property type="entry name" value="BipA_GTP-bd_dom"/>
</dbReference>
<dbReference type="PANTHER" id="PTHR42908">
    <property type="entry name" value="TRANSLATION ELONGATION FACTOR-RELATED"/>
    <property type="match status" value="1"/>
</dbReference>
<feature type="domain" description="Tr-type G" evidence="2">
    <location>
        <begin position="1"/>
        <end position="202"/>
    </location>
</feature>
<dbReference type="Gene3D" id="2.40.50.250">
    <property type="entry name" value="bipa protein"/>
    <property type="match status" value="1"/>
</dbReference>
<dbReference type="InterPro" id="IPR005225">
    <property type="entry name" value="Small_GTP-bd"/>
</dbReference>
<dbReference type="NCBIfam" id="TIGR00231">
    <property type="entry name" value="small_GTP"/>
    <property type="match status" value="1"/>
</dbReference>
<dbReference type="InterPro" id="IPR042116">
    <property type="entry name" value="TypA/BipA_C"/>
</dbReference>
<gene>
    <name evidence="3" type="ORF">A3C72_04080</name>
</gene>
<proteinExistence type="predicted"/>
<dbReference type="InterPro" id="IPR035651">
    <property type="entry name" value="BipA_V"/>
</dbReference>
<dbReference type="InterPro" id="IPR004161">
    <property type="entry name" value="EFTu-like_2"/>
</dbReference>
<dbReference type="GO" id="GO:0005525">
    <property type="term" value="F:GTP binding"/>
    <property type="evidence" value="ECO:0007669"/>
    <property type="project" value="UniProtKB-KW"/>
</dbReference>
<sequence>MEIRNIAIIAHVDHGKTALTDALMRQTGMVEEGFTMDTNALEQERGITIYAKNGSIFYPPLHKAGEGQRKATKINIVDTPGHADFGSEVERVLRAIDTVLLVVDAQEGPMPQTRFVLKKSLELGLRPIVVINKIDKPAADPNRVHDEVLELFMELGASSAQIDFPVVYAIGKQGIAKRKLTDESKDLTPLLDLILDWVKPAGKMTSDEIKEKPLRMQPFNLAYDNFLGRLAVCKVEEGSIKTGSEIFIKARGEPTVKGKITKIFTFEGMKRVEAESAEQGDIVMVAGLPTIYIGETICTEEAAEPLPAIGIDEPTISLNFMVNDSPLGGRDGKLVTTRQIRERLERELETNVGLKVDFSPASDTATSRKPQDSRSLSDGASYYVVYGRGELHISVLLEQMRREGYEVQVSEPKVIIKEEGGVKQEPFEEVVADVRNENVGDVVSALLKRKGIMTHQYEHEGMTRLIFEIPTRGLLGYRNEFIISTKGEGILSSRFVEFRPFAGEIDRHDFGSMVSMVNGKAVAFALWNLEQRGTRYIEPGADIYEGMVIGNVSKGEDLDVNPAKGKELSNMRTSSTDEAIILKACWPLSIERGLEVMKGDEYLEITPHFVRLRKKYLTKADRSRASKKEGGDKS</sequence>
<dbReference type="InterPro" id="IPR035647">
    <property type="entry name" value="EFG_III/V"/>
</dbReference>
<name>A0A1G2MEA8_9BACT</name>
<dbReference type="CDD" id="cd03710">
    <property type="entry name" value="BipA_TypA_C"/>
    <property type="match status" value="1"/>
</dbReference>